<accession>A0A0A3J507</accession>
<sequence length="167" mass="18984">MMKNSIYLFLILVFLVGCVDSLNDEVDENSGENNNVTEDYSNNKLESQLLTEFNNYTSDAVIADKRLYDFNDDGEEELLVLFSTKEEPASLAIVSKHDLKGISLNGDTTTNFKPTNMSTLKILDNPIRVLFRVTDFKKGVDVDFEIQVTYNKEAKHTHFIVNSEDVE</sequence>
<evidence type="ECO:0000313" key="2">
    <source>
        <dbReference type="Proteomes" id="UP000030595"/>
    </source>
</evidence>
<comment type="caution">
    <text evidence="1">The sequence shown here is derived from an EMBL/GenBank/DDBJ whole genome shotgun (WGS) entry which is preliminary data.</text>
</comment>
<evidence type="ECO:0000313" key="1">
    <source>
        <dbReference type="EMBL" id="KGR90238.1"/>
    </source>
</evidence>
<organism evidence="1 2">
    <name type="scientific">Ureibacillus massiliensis 4400831 = CIP 108448 = CCUG 49529</name>
    <dbReference type="NCBI Taxonomy" id="1211035"/>
    <lineage>
        <taxon>Bacteria</taxon>
        <taxon>Bacillati</taxon>
        <taxon>Bacillota</taxon>
        <taxon>Bacilli</taxon>
        <taxon>Bacillales</taxon>
        <taxon>Caryophanaceae</taxon>
        <taxon>Ureibacillus</taxon>
    </lineage>
</organism>
<gene>
    <name evidence="1" type="ORF">CD30_12790</name>
</gene>
<dbReference type="AlphaFoldDB" id="A0A0A3J507"/>
<dbReference type="PROSITE" id="PS51257">
    <property type="entry name" value="PROKAR_LIPOPROTEIN"/>
    <property type="match status" value="1"/>
</dbReference>
<name>A0A0A3J507_9BACL</name>
<protein>
    <recommendedName>
        <fullName evidence="3">Lipoprotein</fullName>
    </recommendedName>
</protein>
<evidence type="ECO:0008006" key="3">
    <source>
        <dbReference type="Google" id="ProtNLM"/>
    </source>
</evidence>
<keyword evidence="2" id="KW-1185">Reference proteome</keyword>
<reference evidence="1 2" key="1">
    <citation type="submission" date="2014-02" db="EMBL/GenBank/DDBJ databases">
        <title>Draft genome sequence of Lysinibacillus massiliensis CCUG 49529.</title>
        <authorList>
            <person name="Zhang F."/>
            <person name="Wang G."/>
            <person name="Zhang L."/>
        </authorList>
    </citation>
    <scope>NUCLEOTIDE SEQUENCE [LARGE SCALE GENOMIC DNA]</scope>
    <source>
        <strain evidence="1 2">CCUG 49529</strain>
    </source>
</reference>
<dbReference type="Proteomes" id="UP000030595">
    <property type="component" value="Unassembled WGS sequence"/>
</dbReference>
<dbReference type="EMBL" id="JPVQ01000023">
    <property type="protein sequence ID" value="KGR90238.1"/>
    <property type="molecule type" value="Genomic_DNA"/>
</dbReference>
<proteinExistence type="predicted"/>